<dbReference type="NCBIfam" id="NF006941">
    <property type="entry name" value="PRK09423.1"/>
    <property type="match status" value="1"/>
</dbReference>
<dbReference type="PANTHER" id="PTHR43616">
    <property type="entry name" value="GLYCEROL DEHYDROGENASE"/>
    <property type="match status" value="1"/>
</dbReference>
<evidence type="ECO:0000259" key="5">
    <source>
        <dbReference type="Pfam" id="PF00465"/>
    </source>
</evidence>
<evidence type="ECO:0000256" key="4">
    <source>
        <dbReference type="ARBA" id="ARBA00023027"/>
    </source>
</evidence>
<dbReference type="CDD" id="cd08170">
    <property type="entry name" value="GlyDH"/>
    <property type="match status" value="1"/>
</dbReference>
<dbReference type="InterPro" id="IPR016205">
    <property type="entry name" value="Glycerol_DH"/>
</dbReference>
<evidence type="ECO:0000256" key="3">
    <source>
        <dbReference type="ARBA" id="ARBA00023002"/>
    </source>
</evidence>
<reference evidence="6 7" key="1">
    <citation type="journal article" date="2010" name="Nat. Biotechnol.">
        <title>Genome sequence of the model mushroom Schizophyllum commune.</title>
        <authorList>
            <person name="Ohm R.A."/>
            <person name="de Jong J.F."/>
            <person name="Lugones L.G."/>
            <person name="Aerts A."/>
            <person name="Kothe E."/>
            <person name="Stajich J.E."/>
            <person name="de Vries R.P."/>
            <person name="Record E."/>
            <person name="Levasseur A."/>
            <person name="Baker S.E."/>
            <person name="Bartholomew K.A."/>
            <person name="Coutinho P.M."/>
            <person name="Erdmann S."/>
            <person name="Fowler T.J."/>
            <person name="Gathman A.C."/>
            <person name="Lombard V."/>
            <person name="Henrissat B."/>
            <person name="Knabe N."/>
            <person name="Kuees U."/>
            <person name="Lilly W.W."/>
            <person name="Lindquist E."/>
            <person name="Lucas S."/>
            <person name="Magnuson J.K."/>
            <person name="Piumi F."/>
            <person name="Raudaskoski M."/>
            <person name="Salamov A."/>
            <person name="Schmutz J."/>
            <person name="Schwarze F.W.M.R."/>
            <person name="vanKuyk P.A."/>
            <person name="Horton J.S."/>
            <person name="Grigoriev I.V."/>
            <person name="Woesten H.A.B."/>
        </authorList>
    </citation>
    <scope>NUCLEOTIDE SEQUENCE [LARGE SCALE GENOMIC DNA]</scope>
    <source>
        <strain evidence="7">H4-8 / FGSC 9210</strain>
    </source>
</reference>
<dbReference type="eggNOG" id="ENOG502QUB4">
    <property type="taxonomic scope" value="Eukaryota"/>
</dbReference>
<gene>
    <name evidence="6" type="ORF">SCHCODRAFT_255865</name>
</gene>
<dbReference type="HOGENOM" id="CLU_044754_1_0_1"/>
<dbReference type="InterPro" id="IPR001670">
    <property type="entry name" value="ADH_Fe/GldA"/>
</dbReference>
<dbReference type="VEuPathDB" id="FungiDB:SCHCODRAFT_02039576"/>
<evidence type="ECO:0000256" key="2">
    <source>
        <dbReference type="ARBA" id="ARBA00022723"/>
    </source>
</evidence>
<dbReference type="SUPFAM" id="SSF56796">
    <property type="entry name" value="Dehydroquinate synthase-like"/>
    <property type="match status" value="1"/>
</dbReference>
<dbReference type="Gene3D" id="3.40.50.1970">
    <property type="match status" value="1"/>
</dbReference>
<organism evidence="7">
    <name type="scientific">Schizophyllum commune (strain H4-8 / FGSC 9210)</name>
    <name type="common">Split gill fungus</name>
    <dbReference type="NCBI Taxonomy" id="578458"/>
    <lineage>
        <taxon>Eukaryota</taxon>
        <taxon>Fungi</taxon>
        <taxon>Dikarya</taxon>
        <taxon>Basidiomycota</taxon>
        <taxon>Agaricomycotina</taxon>
        <taxon>Agaricomycetes</taxon>
        <taxon>Agaricomycetidae</taxon>
        <taxon>Agaricales</taxon>
        <taxon>Schizophyllaceae</taxon>
        <taxon>Schizophyllum</taxon>
    </lineage>
</organism>
<dbReference type="FunCoup" id="D8PUY5">
    <property type="interactions" value="26"/>
</dbReference>
<keyword evidence="2" id="KW-0479">Metal-binding</keyword>
<comment type="similarity">
    <text evidence="1">Belongs to the iron-containing alcohol dehydrogenase family.</text>
</comment>
<dbReference type="GeneID" id="9587250"/>
<dbReference type="RefSeq" id="XP_003035676.1">
    <property type="nucleotide sequence ID" value="XM_003035630.1"/>
</dbReference>
<dbReference type="InterPro" id="IPR018211">
    <property type="entry name" value="ADH_Fe_CS"/>
</dbReference>
<dbReference type="GO" id="GO:0046872">
    <property type="term" value="F:metal ion binding"/>
    <property type="evidence" value="ECO:0007669"/>
    <property type="project" value="UniProtKB-KW"/>
</dbReference>
<sequence length="407" mass="43584">MPNNKNITIRVFQSPAKYVQGPTAIQDAPRYLKNLGKRAVLITDDLVQKIAGESLLQSLHDFEVNRVQFGGKATVEEVERIKAICVEYKTDFVIALGGGQTIDVGKTVSDGLGIECAVMPTTASTDAPCSANAVLYRPDGEFDKYAFFKKNPTLVIVDTSIVARAPARLLAAGMGDALATNVEAKRARNSPNFGGGMPALISTAICQKCEEILFKHGKQAYEACKVNAMTPALEAVVEANTLHSGLGFESGGLAAAHAIHDGLTSLAGLHHLLHGEKVAFGIVCQLVLDNAETAELDKYIGFLLSIDLPVTFDMMGIPDVTEPELRRVADIACAPGETIWNMESVITPDVVYQAILGADAAGREYCARAGFKRISRNVETRPAVSRSGTVNLIKDLNQLKLSQANKS</sequence>
<evidence type="ECO:0000313" key="7">
    <source>
        <dbReference type="Proteomes" id="UP000007431"/>
    </source>
</evidence>
<dbReference type="Gene3D" id="1.20.1090.10">
    <property type="entry name" value="Dehydroquinate synthase-like - alpha domain"/>
    <property type="match status" value="1"/>
</dbReference>
<keyword evidence="7" id="KW-1185">Reference proteome</keyword>
<dbReference type="InParanoid" id="D8PUY5"/>
<evidence type="ECO:0000256" key="1">
    <source>
        <dbReference type="ARBA" id="ARBA00007358"/>
    </source>
</evidence>
<keyword evidence="3" id="KW-0560">Oxidoreductase</keyword>
<dbReference type="AlphaFoldDB" id="D8PUY5"/>
<name>D8PUY5_SCHCM</name>
<dbReference type="PANTHER" id="PTHR43616:SF5">
    <property type="entry name" value="GLYCEROL DEHYDROGENASE 1"/>
    <property type="match status" value="1"/>
</dbReference>
<dbReference type="OMA" id="VFESYRF"/>
<dbReference type="PIRSF" id="PIRSF000112">
    <property type="entry name" value="Glycerol_dehydrogenase"/>
    <property type="match status" value="1"/>
</dbReference>
<dbReference type="OrthoDB" id="339764at2759"/>
<dbReference type="Proteomes" id="UP000007431">
    <property type="component" value="Unassembled WGS sequence"/>
</dbReference>
<proteinExistence type="inferred from homology"/>
<dbReference type="EMBL" id="GL377303">
    <property type="protein sequence ID" value="EFJ00774.1"/>
    <property type="molecule type" value="Genomic_DNA"/>
</dbReference>
<dbReference type="STRING" id="578458.D8PUY5"/>
<feature type="domain" description="Alcohol dehydrogenase iron-type/glycerol dehydrogenase GldA" evidence="5">
    <location>
        <begin position="15"/>
        <end position="159"/>
    </location>
</feature>
<dbReference type="KEGG" id="scm:SCHCO_02039576"/>
<dbReference type="PROSITE" id="PS00913">
    <property type="entry name" value="ADH_IRON_1"/>
    <property type="match status" value="1"/>
</dbReference>
<evidence type="ECO:0000313" key="6">
    <source>
        <dbReference type="EMBL" id="EFJ00774.1"/>
    </source>
</evidence>
<dbReference type="Pfam" id="PF00465">
    <property type="entry name" value="Fe-ADH"/>
    <property type="match status" value="1"/>
</dbReference>
<dbReference type="GO" id="GO:0016614">
    <property type="term" value="F:oxidoreductase activity, acting on CH-OH group of donors"/>
    <property type="evidence" value="ECO:0007669"/>
    <property type="project" value="InterPro"/>
</dbReference>
<keyword evidence="4" id="KW-0520">NAD</keyword>
<protein>
    <recommendedName>
        <fullName evidence="5">Alcohol dehydrogenase iron-type/glycerol dehydrogenase GldA domain-containing protein</fullName>
    </recommendedName>
</protein>
<accession>D8PUY5</accession>